<dbReference type="GO" id="GO:0000271">
    <property type="term" value="P:polysaccharide biosynthetic process"/>
    <property type="evidence" value="ECO:0007669"/>
    <property type="project" value="InterPro"/>
</dbReference>
<reference evidence="8 9" key="1">
    <citation type="submission" date="2016-06" db="EMBL/GenBank/DDBJ databases">
        <authorList>
            <person name="Olsen C.W."/>
            <person name="Carey S."/>
            <person name="Hinshaw L."/>
            <person name="Karasin A.I."/>
        </authorList>
    </citation>
    <scope>NUCLEOTIDE SEQUENCE [LARGE SCALE GENOMIC DNA]</scope>
    <source>
        <strain evidence="8 9">LZ-22</strain>
    </source>
</reference>
<keyword evidence="5 6" id="KW-0472">Membrane</keyword>
<evidence type="ECO:0000256" key="2">
    <source>
        <dbReference type="ARBA" id="ARBA00009399"/>
    </source>
</evidence>
<feature type="transmembrane region" description="Helical" evidence="6">
    <location>
        <begin position="33"/>
        <end position="55"/>
    </location>
</feature>
<evidence type="ECO:0000313" key="8">
    <source>
        <dbReference type="EMBL" id="SDB80612.1"/>
    </source>
</evidence>
<evidence type="ECO:0000259" key="7">
    <source>
        <dbReference type="Pfam" id="PF04138"/>
    </source>
</evidence>
<evidence type="ECO:0000313" key="9">
    <source>
        <dbReference type="Proteomes" id="UP000199086"/>
    </source>
</evidence>
<evidence type="ECO:0000256" key="1">
    <source>
        <dbReference type="ARBA" id="ARBA00004141"/>
    </source>
</evidence>
<dbReference type="Proteomes" id="UP000199086">
    <property type="component" value="Unassembled WGS sequence"/>
</dbReference>
<dbReference type="STRING" id="1577474.GA0111570_102403"/>
<comment type="subcellular location">
    <subcellularLocation>
        <location evidence="1">Membrane</location>
        <topology evidence="1">Multi-pass membrane protein</topology>
    </subcellularLocation>
</comment>
<dbReference type="PANTHER" id="PTHR38459">
    <property type="entry name" value="PROPHAGE BACTOPRENOL-LINKED GLUCOSE TRANSLOCASE HOMOLOG"/>
    <property type="match status" value="1"/>
</dbReference>
<keyword evidence="9" id="KW-1185">Reference proteome</keyword>
<dbReference type="InterPro" id="IPR007267">
    <property type="entry name" value="GtrA_DPMS_TM"/>
</dbReference>
<dbReference type="EMBL" id="FMYF01000002">
    <property type="protein sequence ID" value="SDB80612.1"/>
    <property type="molecule type" value="Genomic_DNA"/>
</dbReference>
<dbReference type="InterPro" id="IPR051401">
    <property type="entry name" value="GtrA_CellWall_Glycosyl"/>
</dbReference>
<dbReference type="GO" id="GO:0005886">
    <property type="term" value="C:plasma membrane"/>
    <property type="evidence" value="ECO:0007669"/>
    <property type="project" value="TreeGrafter"/>
</dbReference>
<feature type="transmembrane region" description="Helical" evidence="6">
    <location>
        <begin position="97"/>
        <end position="114"/>
    </location>
</feature>
<feature type="domain" description="GtrA/DPMS transmembrane" evidence="7">
    <location>
        <begin position="8"/>
        <end position="117"/>
    </location>
</feature>
<sequence length="147" mass="16348">MRYWPFIKFLMVGVVNTLISYLVYLGLRLVMPYMAAFVLGWVVGVLVSFLLNCYFTYHVRPTWRGFLLFPLSSIPNIVLSSAGVLLMVEVFGWDQRIAPLVATVLAVPVSYAIARTILVRPMSAAGTATVAAMEAGEHIEPHHGPRH</sequence>
<name>A0A1G6GF24_9ACTN</name>
<accession>A0A1G6GF24</accession>
<evidence type="ECO:0000256" key="5">
    <source>
        <dbReference type="ARBA" id="ARBA00023136"/>
    </source>
</evidence>
<comment type="similarity">
    <text evidence="2">Belongs to the GtrA family.</text>
</comment>
<dbReference type="PANTHER" id="PTHR38459:SF1">
    <property type="entry name" value="PROPHAGE BACTOPRENOL-LINKED GLUCOSE TRANSLOCASE HOMOLOG"/>
    <property type="match status" value="1"/>
</dbReference>
<organism evidence="8 9">
    <name type="scientific">Raineyella antarctica</name>
    <dbReference type="NCBI Taxonomy" id="1577474"/>
    <lineage>
        <taxon>Bacteria</taxon>
        <taxon>Bacillati</taxon>
        <taxon>Actinomycetota</taxon>
        <taxon>Actinomycetes</taxon>
        <taxon>Propionibacteriales</taxon>
        <taxon>Propionibacteriaceae</taxon>
        <taxon>Raineyella</taxon>
    </lineage>
</organism>
<gene>
    <name evidence="8" type="ORF">GA0111570_102403</name>
</gene>
<feature type="transmembrane region" description="Helical" evidence="6">
    <location>
        <begin position="7"/>
        <end position="27"/>
    </location>
</feature>
<proteinExistence type="inferred from homology"/>
<protein>
    <submittedName>
        <fullName evidence="8">Putative flippase GtrA (Transmembrane translocase of bactoprenol-linked glucose)</fullName>
    </submittedName>
</protein>
<keyword evidence="3 6" id="KW-0812">Transmembrane</keyword>
<dbReference type="AlphaFoldDB" id="A0A1G6GF24"/>
<evidence type="ECO:0000256" key="3">
    <source>
        <dbReference type="ARBA" id="ARBA00022692"/>
    </source>
</evidence>
<dbReference type="Pfam" id="PF04138">
    <property type="entry name" value="GtrA_DPMS_TM"/>
    <property type="match status" value="1"/>
</dbReference>
<feature type="transmembrane region" description="Helical" evidence="6">
    <location>
        <begin position="67"/>
        <end position="91"/>
    </location>
</feature>
<evidence type="ECO:0000256" key="4">
    <source>
        <dbReference type="ARBA" id="ARBA00022989"/>
    </source>
</evidence>
<evidence type="ECO:0000256" key="6">
    <source>
        <dbReference type="SAM" id="Phobius"/>
    </source>
</evidence>
<keyword evidence="4 6" id="KW-1133">Transmembrane helix</keyword>